<accession>A0A1H0F6N6</accession>
<evidence type="ECO:0000313" key="3">
    <source>
        <dbReference type="Proteomes" id="UP000198541"/>
    </source>
</evidence>
<dbReference type="Proteomes" id="UP000198541">
    <property type="component" value="Unassembled WGS sequence"/>
</dbReference>
<keyword evidence="3" id="KW-1185">Reference proteome</keyword>
<protein>
    <submittedName>
        <fullName evidence="2">Uncharacterized protein</fullName>
    </submittedName>
</protein>
<name>A0A1H0F6N6_9ACTO</name>
<dbReference type="EMBL" id="FNIM01000023">
    <property type="protein sequence ID" value="SDN90327.1"/>
    <property type="molecule type" value="Genomic_DNA"/>
</dbReference>
<feature type="compositionally biased region" description="Polar residues" evidence="1">
    <location>
        <begin position="123"/>
        <end position="134"/>
    </location>
</feature>
<dbReference type="AlphaFoldDB" id="A0A1H0F6N6"/>
<organism evidence="2 3">
    <name type="scientific">Actinomyces ruminicola</name>
    <dbReference type="NCBI Taxonomy" id="332524"/>
    <lineage>
        <taxon>Bacteria</taxon>
        <taxon>Bacillati</taxon>
        <taxon>Actinomycetota</taxon>
        <taxon>Actinomycetes</taxon>
        <taxon>Actinomycetales</taxon>
        <taxon>Actinomycetaceae</taxon>
        <taxon>Actinomyces</taxon>
    </lineage>
</organism>
<feature type="region of interest" description="Disordered" evidence="1">
    <location>
        <begin position="184"/>
        <end position="297"/>
    </location>
</feature>
<gene>
    <name evidence="2" type="ORF">SAMN05216355_1231</name>
</gene>
<feature type="non-terminal residue" evidence="2">
    <location>
        <position position="1"/>
    </location>
</feature>
<evidence type="ECO:0000313" key="2">
    <source>
        <dbReference type="EMBL" id="SDN90327.1"/>
    </source>
</evidence>
<proteinExistence type="predicted"/>
<feature type="region of interest" description="Disordered" evidence="1">
    <location>
        <begin position="1"/>
        <end position="148"/>
    </location>
</feature>
<evidence type="ECO:0000256" key="1">
    <source>
        <dbReference type="SAM" id="MobiDB-lite"/>
    </source>
</evidence>
<reference evidence="3" key="1">
    <citation type="submission" date="2016-10" db="EMBL/GenBank/DDBJ databases">
        <authorList>
            <person name="Varghese N."/>
            <person name="Submissions S."/>
        </authorList>
    </citation>
    <scope>NUCLEOTIDE SEQUENCE [LARGE SCALE GENOMIC DNA]</scope>
    <source>
        <strain evidence="3">DSM 27982</strain>
    </source>
</reference>
<sequence>YSPHTRAQNIAAEDKGSQQAKPSPGPTPGAGHLERPPLPRSFSARRGCASRSEGLYESCRRTVRIARVGEPKDRHRHREPRGYMGAHAGPLRRRRREPPGDGNPGPAPLNATGRWGRDRQPDPTGQNTPRTDNTLEAPPGKGADYRPLSTHDDALNLDVRGFLYGACCSYSLGEWRGYVGRGGRRRQGGSGFSGRAAAQAHHPLTPPIRHPADVDDGVGGGTLRACLELASSRPTTRSSRPGRGSNADNAPSPSRTPSGSASSTTTPRPRRLYRPFDVRRTRRQRTNPQTGQSGRLQ</sequence>
<feature type="compositionally biased region" description="Low complexity" evidence="1">
    <location>
        <begin position="286"/>
        <end position="297"/>
    </location>
</feature>
<feature type="compositionally biased region" description="Low complexity" evidence="1">
    <location>
        <begin position="231"/>
        <end position="267"/>
    </location>
</feature>